<evidence type="ECO:0000256" key="1">
    <source>
        <dbReference type="SAM" id="MobiDB-lite"/>
    </source>
</evidence>
<protein>
    <submittedName>
        <fullName evidence="3">Uncharacterized protein</fullName>
    </submittedName>
</protein>
<keyword evidence="2" id="KW-0732">Signal</keyword>
<feature type="chain" id="PRO_5011453833" evidence="2">
    <location>
        <begin position="26"/>
        <end position="92"/>
    </location>
</feature>
<sequence>MFRINADLKKVVAGFAIATVGLAAAANAGAQQYIAEEMLDQQRNRMEQQAAKSENEKKEDKAERKEGDRKKDQSRQVRTSPAYFGIEADTII</sequence>
<reference evidence="3 4" key="1">
    <citation type="submission" date="2016-10" db="EMBL/GenBank/DDBJ databases">
        <authorList>
            <person name="de Groot N.N."/>
        </authorList>
    </citation>
    <scope>NUCLEOTIDE SEQUENCE [LARGE SCALE GENOMIC DNA]</scope>
    <source>
        <strain evidence="3 4">CGMCC 1.9167</strain>
    </source>
</reference>
<accession>A0A1I6JTF4</accession>
<dbReference type="RefSeq" id="WP_092015647.1">
    <property type="nucleotide sequence ID" value="NZ_FOYW01000003.1"/>
</dbReference>
<feature type="compositionally biased region" description="Basic and acidic residues" evidence="1">
    <location>
        <begin position="53"/>
        <end position="75"/>
    </location>
</feature>
<keyword evidence="4" id="KW-1185">Reference proteome</keyword>
<name>A0A1I6JTF4_9GAMM</name>
<feature type="signal peptide" evidence="2">
    <location>
        <begin position="1"/>
        <end position="25"/>
    </location>
</feature>
<evidence type="ECO:0000313" key="4">
    <source>
        <dbReference type="Proteomes" id="UP000198644"/>
    </source>
</evidence>
<evidence type="ECO:0000256" key="2">
    <source>
        <dbReference type="SAM" id="SignalP"/>
    </source>
</evidence>
<feature type="region of interest" description="Disordered" evidence="1">
    <location>
        <begin position="41"/>
        <end position="82"/>
    </location>
</feature>
<dbReference type="AlphaFoldDB" id="A0A1I6JTF4"/>
<organism evidence="3 4">
    <name type="scientific">Marinobacter daqiaonensis</name>
    <dbReference type="NCBI Taxonomy" id="650891"/>
    <lineage>
        <taxon>Bacteria</taxon>
        <taxon>Pseudomonadati</taxon>
        <taxon>Pseudomonadota</taxon>
        <taxon>Gammaproteobacteria</taxon>
        <taxon>Pseudomonadales</taxon>
        <taxon>Marinobacteraceae</taxon>
        <taxon>Marinobacter</taxon>
    </lineage>
</organism>
<dbReference type="Proteomes" id="UP000198644">
    <property type="component" value="Unassembled WGS sequence"/>
</dbReference>
<proteinExistence type="predicted"/>
<dbReference type="EMBL" id="FOYW01000003">
    <property type="protein sequence ID" value="SFR82201.1"/>
    <property type="molecule type" value="Genomic_DNA"/>
</dbReference>
<gene>
    <name evidence="3" type="ORF">SAMN05216203_3271</name>
</gene>
<evidence type="ECO:0000313" key="3">
    <source>
        <dbReference type="EMBL" id="SFR82201.1"/>
    </source>
</evidence>